<organism evidence="12 13">
    <name type="scientific">Burkholderia ubonensis</name>
    <dbReference type="NCBI Taxonomy" id="101571"/>
    <lineage>
        <taxon>Bacteria</taxon>
        <taxon>Pseudomonadati</taxon>
        <taxon>Pseudomonadota</taxon>
        <taxon>Betaproteobacteria</taxon>
        <taxon>Burkholderiales</taxon>
        <taxon>Burkholderiaceae</taxon>
        <taxon>Burkholderia</taxon>
        <taxon>Burkholderia cepacia complex</taxon>
    </lineage>
</organism>
<evidence type="ECO:0000256" key="2">
    <source>
        <dbReference type="ARBA" id="ARBA00011557"/>
    </source>
</evidence>
<comment type="similarity">
    <text evidence="9">Belongs to the binding-protein-dependent transport system permease family.</text>
</comment>
<evidence type="ECO:0000256" key="7">
    <source>
        <dbReference type="ARBA" id="ARBA00022989"/>
    </source>
</evidence>
<dbReference type="PANTHER" id="PTHR43744:SF8">
    <property type="entry name" value="SN-GLYCEROL-3-PHOSPHATE TRANSPORT SYSTEM PERMEASE PROTEIN UGPE"/>
    <property type="match status" value="1"/>
</dbReference>
<feature type="transmembrane region" description="Helical" evidence="9">
    <location>
        <begin position="22"/>
        <end position="44"/>
    </location>
</feature>
<keyword evidence="7 9" id="KW-1133">Transmembrane helix</keyword>
<dbReference type="EMBL" id="LOXM01000185">
    <property type="protein sequence ID" value="KVG61700.1"/>
    <property type="molecule type" value="Genomic_DNA"/>
</dbReference>
<evidence type="ECO:0000256" key="10">
    <source>
        <dbReference type="RuleBase" id="RU363056"/>
    </source>
</evidence>
<evidence type="ECO:0000256" key="4">
    <source>
        <dbReference type="ARBA" id="ARBA00022448"/>
    </source>
</evidence>
<evidence type="ECO:0000256" key="3">
    <source>
        <dbReference type="ARBA" id="ARBA00020515"/>
    </source>
</evidence>
<dbReference type="GO" id="GO:0055085">
    <property type="term" value="P:transmembrane transport"/>
    <property type="evidence" value="ECO:0007669"/>
    <property type="project" value="InterPro"/>
</dbReference>
<keyword evidence="4 9" id="KW-0813">Transport</keyword>
<feature type="domain" description="ABC transmembrane type-1" evidence="11">
    <location>
        <begin position="147"/>
        <end position="336"/>
    </location>
</feature>
<dbReference type="SUPFAM" id="SSF161098">
    <property type="entry name" value="MetI-like"/>
    <property type="match status" value="1"/>
</dbReference>
<dbReference type="PROSITE" id="PS50928">
    <property type="entry name" value="ABC_TM1"/>
    <property type="match status" value="1"/>
</dbReference>
<evidence type="ECO:0000259" key="11">
    <source>
        <dbReference type="PROSITE" id="PS50928"/>
    </source>
</evidence>
<evidence type="ECO:0000256" key="8">
    <source>
        <dbReference type="ARBA" id="ARBA00023136"/>
    </source>
</evidence>
<keyword evidence="6 9" id="KW-0812">Transmembrane</keyword>
<comment type="caution">
    <text evidence="12">The sequence shown here is derived from an EMBL/GenBank/DDBJ whole genome shotgun (WGS) entry which is preliminary data.</text>
</comment>
<evidence type="ECO:0000313" key="12">
    <source>
        <dbReference type="EMBL" id="KVG61700.1"/>
    </source>
</evidence>
<dbReference type="Pfam" id="PF00528">
    <property type="entry name" value="BPD_transp_1"/>
    <property type="match status" value="1"/>
</dbReference>
<accession>A0A124R9K5</accession>
<dbReference type="InterPro" id="IPR035906">
    <property type="entry name" value="MetI-like_sf"/>
</dbReference>
<keyword evidence="8 9" id="KW-0472">Membrane</keyword>
<sequence>MSAVLQFFTRTRGRRSLHWTDVLSYTYLVVGLFVMFGPVLWLVMSSFKTEASIGQFPPTFLPYTQTTARVAGHDKPLPLFTVRDEQGRPHQMAQVSRIGIMATMVDPAHPDHTQQVNVKNRVPVQHVSWAVGNYTELFAKFDFGQYFWNSLFITVVATLLTLLVNSMAAFALSKYRFSGQKAVFLLIIATLMIPPTIILIPVFLVINSAGLLNSLWGVILPTVATPTGVFLLRQYMLTIPDELIEAARMDHASEWRIYWRIILPLSAPALAVLAIFSVMWRWNDFLLPLVVLSKSHTFTLQLALNSFNGELNTQWNYLLAMTVITLLPVTAIFVFLQRYITTGIASAGVK</sequence>
<evidence type="ECO:0000256" key="1">
    <source>
        <dbReference type="ARBA" id="ARBA00004651"/>
    </source>
</evidence>
<name>A0A124R9K5_9BURK</name>
<dbReference type="AlphaFoldDB" id="A0A124R9K5"/>
<feature type="transmembrane region" description="Helical" evidence="9">
    <location>
        <begin position="315"/>
        <end position="336"/>
    </location>
</feature>
<evidence type="ECO:0000256" key="6">
    <source>
        <dbReference type="ARBA" id="ARBA00022692"/>
    </source>
</evidence>
<keyword evidence="10" id="KW-0997">Cell inner membrane</keyword>
<dbReference type="Gene3D" id="1.10.3720.10">
    <property type="entry name" value="MetI-like"/>
    <property type="match status" value="1"/>
</dbReference>
<comment type="subcellular location">
    <subcellularLocation>
        <location evidence="10">Cell inner membrane</location>
        <topology evidence="10">Multi-pass membrane protein</topology>
    </subcellularLocation>
    <subcellularLocation>
        <location evidence="1 9">Cell membrane</location>
        <topology evidence="1 9">Multi-pass membrane protein</topology>
    </subcellularLocation>
</comment>
<feature type="transmembrane region" description="Helical" evidence="9">
    <location>
        <begin position="146"/>
        <end position="171"/>
    </location>
</feature>
<dbReference type="OrthoDB" id="369039at2"/>
<feature type="transmembrane region" description="Helical" evidence="9">
    <location>
        <begin position="183"/>
        <end position="206"/>
    </location>
</feature>
<reference evidence="12 13" key="1">
    <citation type="submission" date="2015-11" db="EMBL/GenBank/DDBJ databases">
        <title>Expanding the genomic diversity of Burkholderia species for the development of highly accurate diagnostics.</title>
        <authorList>
            <person name="Sahl J."/>
            <person name="Keim P."/>
            <person name="Wagner D."/>
        </authorList>
    </citation>
    <scope>NUCLEOTIDE SEQUENCE [LARGE SCALE GENOMIC DNA]</scope>
    <source>
        <strain evidence="12 13">MSMB2036</strain>
    </source>
</reference>
<protein>
    <recommendedName>
        <fullName evidence="3 10">sn-glycerol-3-phosphate transport system permease protein UgpE</fullName>
    </recommendedName>
</protein>
<keyword evidence="5 10" id="KW-1003">Cell membrane</keyword>
<evidence type="ECO:0000256" key="9">
    <source>
        <dbReference type="RuleBase" id="RU363032"/>
    </source>
</evidence>
<dbReference type="RefSeq" id="WP_059755236.1">
    <property type="nucleotide sequence ID" value="NZ_CP013415.1"/>
</dbReference>
<comment type="function">
    <text evidence="10">Part of the ABC transporter complex UgpBAEC involved in sn-glycerol-3-phosphate (G3P) import. Probably responsible for the translocation of the substrate across the membrane.</text>
</comment>
<dbReference type="GO" id="GO:0005886">
    <property type="term" value="C:plasma membrane"/>
    <property type="evidence" value="ECO:0007669"/>
    <property type="project" value="UniProtKB-SubCell"/>
</dbReference>
<proteinExistence type="inferred from homology"/>
<evidence type="ECO:0000313" key="13">
    <source>
        <dbReference type="Proteomes" id="UP000064029"/>
    </source>
</evidence>
<feature type="transmembrane region" description="Helical" evidence="9">
    <location>
        <begin position="218"/>
        <end position="236"/>
    </location>
</feature>
<dbReference type="PANTHER" id="PTHR43744">
    <property type="entry name" value="ABC TRANSPORTER PERMEASE PROTEIN MG189-RELATED-RELATED"/>
    <property type="match status" value="1"/>
</dbReference>
<evidence type="ECO:0000256" key="5">
    <source>
        <dbReference type="ARBA" id="ARBA00022475"/>
    </source>
</evidence>
<comment type="subunit">
    <text evidence="2 10">The complex is composed of two ATP-binding proteins (UgpC), two transmembrane proteins (UgpA and UgpE) and a solute-binding protein (UgpB).</text>
</comment>
<dbReference type="Proteomes" id="UP000064029">
    <property type="component" value="Unassembled WGS sequence"/>
</dbReference>
<gene>
    <name evidence="10" type="primary">ugpE</name>
    <name evidence="12" type="ORF">WJ33_31550</name>
</gene>
<dbReference type="CDD" id="cd06261">
    <property type="entry name" value="TM_PBP2"/>
    <property type="match status" value="1"/>
</dbReference>
<feature type="transmembrane region" description="Helical" evidence="9">
    <location>
        <begin position="257"/>
        <end position="280"/>
    </location>
</feature>
<dbReference type="InterPro" id="IPR000515">
    <property type="entry name" value="MetI-like"/>
</dbReference>